<dbReference type="RefSeq" id="WP_378611410.1">
    <property type="nucleotide sequence ID" value="NZ_JBHSAX010000006.1"/>
</dbReference>
<dbReference type="EMBL" id="JBHSAX010000006">
    <property type="protein sequence ID" value="MFC3961652.1"/>
    <property type="molecule type" value="Genomic_DNA"/>
</dbReference>
<dbReference type="PANTHER" id="PTHR43393:SF3">
    <property type="entry name" value="LYSINE DECARBOXYLASE-LIKE PROTEIN"/>
    <property type="match status" value="1"/>
</dbReference>
<accession>A0ABV8DPS4</accession>
<dbReference type="InterPro" id="IPR041164">
    <property type="entry name" value="LDcluster4"/>
</dbReference>
<organism evidence="1 2">
    <name type="scientific">Nocardia jiangsuensis</name>
    <dbReference type="NCBI Taxonomy" id="1691563"/>
    <lineage>
        <taxon>Bacteria</taxon>
        <taxon>Bacillati</taxon>
        <taxon>Actinomycetota</taxon>
        <taxon>Actinomycetes</taxon>
        <taxon>Mycobacteriales</taxon>
        <taxon>Nocardiaceae</taxon>
        <taxon>Nocardia</taxon>
    </lineage>
</organism>
<protein>
    <submittedName>
        <fullName evidence="1">LOG family protein</fullName>
    </submittedName>
</protein>
<sequence length="187" mass="19681">MSANIRTATFFGGVVPSSETELHLAYGIGCGLGSAGFVVQHGGYNGLMEQAARGAAERGGEVVAVSLAGMAWGEFNPYVGASVHLATMGERLHRFLDGADVVIAMGGGVGTLHELTAALWYAGNIRPVPVWLCGPTALRLAAFLRAERWLFETPTRPLSFLTEIADLPTFTSTLTALNSVSTARSVR</sequence>
<proteinExistence type="predicted"/>
<name>A0ABV8DPS4_9NOCA</name>
<dbReference type="Gene3D" id="3.40.50.450">
    <property type="match status" value="1"/>
</dbReference>
<dbReference type="SUPFAM" id="SSF102405">
    <property type="entry name" value="MCP/YpsA-like"/>
    <property type="match status" value="1"/>
</dbReference>
<keyword evidence="2" id="KW-1185">Reference proteome</keyword>
<dbReference type="Pfam" id="PF18306">
    <property type="entry name" value="LDcluster4"/>
    <property type="match status" value="1"/>
</dbReference>
<comment type="caution">
    <text evidence="1">The sequence shown here is derived from an EMBL/GenBank/DDBJ whole genome shotgun (WGS) entry which is preliminary data.</text>
</comment>
<dbReference type="InterPro" id="IPR052341">
    <property type="entry name" value="LOG_family_nucleotidases"/>
</dbReference>
<evidence type="ECO:0000313" key="1">
    <source>
        <dbReference type="EMBL" id="MFC3961652.1"/>
    </source>
</evidence>
<dbReference type="Proteomes" id="UP001595696">
    <property type="component" value="Unassembled WGS sequence"/>
</dbReference>
<evidence type="ECO:0000313" key="2">
    <source>
        <dbReference type="Proteomes" id="UP001595696"/>
    </source>
</evidence>
<dbReference type="PANTHER" id="PTHR43393">
    <property type="entry name" value="CYTOKININ RIBOSIDE 5'-MONOPHOSPHATE PHOSPHORIBOHYDROLASE"/>
    <property type="match status" value="1"/>
</dbReference>
<reference evidence="2" key="1">
    <citation type="journal article" date="2019" name="Int. J. Syst. Evol. Microbiol.">
        <title>The Global Catalogue of Microorganisms (GCM) 10K type strain sequencing project: providing services to taxonomists for standard genome sequencing and annotation.</title>
        <authorList>
            <consortium name="The Broad Institute Genomics Platform"/>
            <consortium name="The Broad Institute Genome Sequencing Center for Infectious Disease"/>
            <person name="Wu L."/>
            <person name="Ma J."/>
        </authorList>
    </citation>
    <scope>NUCLEOTIDE SEQUENCE [LARGE SCALE GENOMIC DNA]</scope>
    <source>
        <strain evidence="2">CGMCC 4.7330</strain>
    </source>
</reference>
<gene>
    <name evidence="1" type="ORF">ACFO0B_06590</name>
</gene>